<organism evidence="2 3">
    <name type="scientific">Anaeromyxobacter oryzae</name>
    <dbReference type="NCBI Taxonomy" id="2918170"/>
    <lineage>
        <taxon>Bacteria</taxon>
        <taxon>Pseudomonadati</taxon>
        <taxon>Myxococcota</taxon>
        <taxon>Myxococcia</taxon>
        <taxon>Myxococcales</taxon>
        <taxon>Cystobacterineae</taxon>
        <taxon>Anaeromyxobacteraceae</taxon>
        <taxon>Anaeromyxobacter</taxon>
    </lineage>
</organism>
<reference evidence="3" key="1">
    <citation type="journal article" date="2022" name="Int. J. Syst. Evol. Microbiol.">
        <title>Anaeromyxobacter oryzae sp. nov., Anaeromyxobacter diazotrophicus sp. nov. and Anaeromyxobacter paludicola sp. nov., isolated from paddy soils.</title>
        <authorList>
            <person name="Itoh H."/>
            <person name="Xu Z."/>
            <person name="Mise K."/>
            <person name="Masuda Y."/>
            <person name="Ushijima N."/>
            <person name="Hayakawa C."/>
            <person name="Shiratori Y."/>
            <person name="Senoo K."/>
        </authorList>
    </citation>
    <scope>NUCLEOTIDE SEQUENCE [LARGE SCALE GENOMIC DNA]</scope>
    <source>
        <strain evidence="3">Red232</strain>
    </source>
</reference>
<evidence type="ECO:0000256" key="1">
    <source>
        <dbReference type="SAM" id="SignalP"/>
    </source>
</evidence>
<feature type="chain" id="PRO_5047203868" evidence="1">
    <location>
        <begin position="23"/>
        <end position="121"/>
    </location>
</feature>
<feature type="signal peptide" evidence="1">
    <location>
        <begin position="1"/>
        <end position="22"/>
    </location>
</feature>
<gene>
    <name evidence="2" type="ORF">AMOR_43120</name>
</gene>
<keyword evidence="1" id="KW-0732">Signal</keyword>
<name>A0ABM7X0R0_9BACT</name>
<evidence type="ECO:0000313" key="2">
    <source>
        <dbReference type="EMBL" id="BDG05316.1"/>
    </source>
</evidence>
<protein>
    <submittedName>
        <fullName evidence="2">Uncharacterized protein</fullName>
    </submittedName>
</protein>
<evidence type="ECO:0000313" key="3">
    <source>
        <dbReference type="Proteomes" id="UP001162891"/>
    </source>
</evidence>
<accession>A0ABM7X0R0</accession>
<dbReference type="RefSeq" id="WP_248354002.1">
    <property type="nucleotide sequence ID" value="NZ_AP025591.1"/>
</dbReference>
<dbReference type="Proteomes" id="UP001162891">
    <property type="component" value="Chromosome"/>
</dbReference>
<keyword evidence="3" id="KW-1185">Reference proteome</keyword>
<sequence>MPTFRPLALAAALAALPLAAVAGPKTSAPPTAVSGAVTVSPAAARDRVCKLQLKNTTARSVLVSVDGKEVGSVPPRGDGLTVDVVGGQVVKGAAVFVDGARRGAQVLMIECTGDLVTWTLE</sequence>
<dbReference type="EMBL" id="AP025591">
    <property type="protein sequence ID" value="BDG05316.1"/>
    <property type="molecule type" value="Genomic_DNA"/>
</dbReference>
<proteinExistence type="predicted"/>